<dbReference type="RefSeq" id="XP_018713000.1">
    <property type="nucleotide sequence ID" value="XM_018858785.1"/>
</dbReference>
<dbReference type="InterPro" id="IPR036236">
    <property type="entry name" value="Znf_C2H2_sf"/>
</dbReference>
<evidence type="ECO:0000313" key="8">
    <source>
        <dbReference type="Proteomes" id="UP000092555"/>
    </source>
</evidence>
<evidence type="ECO:0000256" key="2">
    <source>
        <dbReference type="ARBA" id="ARBA00022771"/>
    </source>
</evidence>
<feature type="domain" description="C2H2-type" evidence="6">
    <location>
        <begin position="90"/>
        <end position="112"/>
    </location>
</feature>
<evidence type="ECO:0000256" key="1">
    <source>
        <dbReference type="ARBA" id="ARBA00022723"/>
    </source>
</evidence>
<keyword evidence="2" id="KW-0863">Zinc-finger</keyword>
<keyword evidence="4" id="KW-0539">Nucleus</keyword>
<dbReference type="InterPro" id="IPR013087">
    <property type="entry name" value="Znf_C2H2_type"/>
</dbReference>
<gene>
    <name evidence="7" type="ORF">METBIDRAFT_77882</name>
</gene>
<name>A0A1A0HEG5_9ASCO</name>
<evidence type="ECO:0000313" key="7">
    <source>
        <dbReference type="EMBL" id="OBA22504.1"/>
    </source>
</evidence>
<feature type="compositionally biased region" description="Basic residues" evidence="5">
    <location>
        <begin position="184"/>
        <end position="195"/>
    </location>
</feature>
<dbReference type="PANTHER" id="PTHR45986:SF1">
    <property type="entry name" value="ZINC FINGER MATRIN-TYPE PROTEIN 2"/>
    <property type="match status" value="1"/>
</dbReference>
<comment type="caution">
    <text evidence="7">The sequence shown here is derived from an EMBL/GenBank/DDBJ whole genome shotgun (WGS) entry which is preliminary data.</text>
</comment>
<proteinExistence type="predicted"/>
<evidence type="ECO:0000256" key="4">
    <source>
        <dbReference type="ARBA" id="ARBA00023242"/>
    </source>
</evidence>
<dbReference type="GO" id="GO:0046540">
    <property type="term" value="C:U4/U6 x U5 tri-snRNP complex"/>
    <property type="evidence" value="ECO:0007669"/>
    <property type="project" value="TreeGrafter"/>
</dbReference>
<dbReference type="GeneID" id="30031761"/>
<dbReference type="PANTHER" id="PTHR45986">
    <property type="entry name" value="ZINC FINGER MATRIN-TYPE PROTEIN 2"/>
    <property type="match status" value="1"/>
</dbReference>
<dbReference type="EMBL" id="LXTC01000002">
    <property type="protein sequence ID" value="OBA22504.1"/>
    <property type="molecule type" value="Genomic_DNA"/>
</dbReference>
<dbReference type="GO" id="GO:0005681">
    <property type="term" value="C:spliceosomal complex"/>
    <property type="evidence" value="ECO:0007669"/>
    <property type="project" value="InterPro"/>
</dbReference>
<evidence type="ECO:0000259" key="6">
    <source>
        <dbReference type="PROSITE" id="PS00028"/>
    </source>
</evidence>
<keyword evidence="8" id="KW-1185">Reference proteome</keyword>
<dbReference type="InterPro" id="IPR040107">
    <property type="entry name" value="Snu23"/>
</dbReference>
<reference evidence="7 8" key="1">
    <citation type="submission" date="2016-05" db="EMBL/GenBank/DDBJ databases">
        <title>Comparative genomics of biotechnologically important yeasts.</title>
        <authorList>
            <consortium name="DOE Joint Genome Institute"/>
            <person name="Riley R."/>
            <person name="Haridas S."/>
            <person name="Wolfe K.H."/>
            <person name="Lopes M.R."/>
            <person name="Hittinger C.T."/>
            <person name="Goker M."/>
            <person name="Salamov A."/>
            <person name="Wisecaver J."/>
            <person name="Long T.M."/>
            <person name="Aerts A.L."/>
            <person name="Barry K."/>
            <person name="Choi C."/>
            <person name="Clum A."/>
            <person name="Coughlan A.Y."/>
            <person name="Deshpande S."/>
            <person name="Douglass A.P."/>
            <person name="Hanson S.J."/>
            <person name="Klenk H.-P."/>
            <person name="LaButti K."/>
            <person name="Lapidus A."/>
            <person name="Lindquist E."/>
            <person name="Lipzen A."/>
            <person name="Meier-kolthoff J.P."/>
            <person name="Ohm R.A."/>
            <person name="Otillar R.P."/>
            <person name="Pangilinan J."/>
            <person name="Peng Y."/>
            <person name="Rokas A."/>
            <person name="Rosa C.A."/>
            <person name="Scheuner C."/>
            <person name="Sibirny A.A."/>
            <person name="Slot J.C."/>
            <person name="Stielow J.B."/>
            <person name="Sun H."/>
            <person name="Kurtzman C.P."/>
            <person name="Blackwell M."/>
            <person name="Grigoriev I.V."/>
            <person name="Jeffries T.W."/>
        </authorList>
    </citation>
    <scope>NUCLEOTIDE SEQUENCE [LARGE SCALE GENOMIC DNA]</scope>
    <source>
        <strain evidence="7 8">NRRL YB-4993</strain>
    </source>
</reference>
<evidence type="ECO:0000256" key="5">
    <source>
        <dbReference type="SAM" id="MobiDB-lite"/>
    </source>
</evidence>
<keyword evidence="3" id="KW-0862">Zinc</keyword>
<dbReference type="OrthoDB" id="30343at2759"/>
<dbReference type="PROSITE" id="PS00028">
    <property type="entry name" value="ZINC_FINGER_C2H2_1"/>
    <property type="match status" value="1"/>
</dbReference>
<feature type="region of interest" description="Disordered" evidence="5">
    <location>
        <begin position="180"/>
        <end position="203"/>
    </location>
</feature>
<dbReference type="Proteomes" id="UP000092555">
    <property type="component" value="Unassembled WGS sequence"/>
</dbReference>
<keyword evidence="1" id="KW-0479">Metal-binding</keyword>
<dbReference type="STRING" id="869754.A0A1A0HEG5"/>
<dbReference type="AlphaFoldDB" id="A0A1A0HEG5"/>
<organism evidence="7 8">
    <name type="scientific">Metschnikowia bicuspidata var. bicuspidata NRRL YB-4993</name>
    <dbReference type="NCBI Taxonomy" id="869754"/>
    <lineage>
        <taxon>Eukaryota</taxon>
        <taxon>Fungi</taxon>
        <taxon>Dikarya</taxon>
        <taxon>Ascomycota</taxon>
        <taxon>Saccharomycotina</taxon>
        <taxon>Pichiomycetes</taxon>
        <taxon>Metschnikowiaceae</taxon>
        <taxon>Metschnikowia</taxon>
    </lineage>
</organism>
<protein>
    <recommendedName>
        <fullName evidence="6">C2H2-type domain-containing protein</fullName>
    </recommendedName>
</protein>
<evidence type="ECO:0000256" key="3">
    <source>
        <dbReference type="ARBA" id="ARBA00022833"/>
    </source>
</evidence>
<accession>A0A1A0HEG5</accession>
<dbReference type="GO" id="GO:0000398">
    <property type="term" value="P:mRNA splicing, via spliceosome"/>
    <property type="evidence" value="ECO:0007669"/>
    <property type="project" value="InterPro"/>
</dbReference>
<sequence>MADKTSTDQYGRKKWDVDAYEADAKSGKKTTTTQPSDEAWARKLQKQNFLEHRADLLDQAIDSVGKHTLIGSENATSLTYGKNKRFGFSCPTCDLSFRDTLALVDHFNSPQHLHNVRKVQGGDLGMGEELENGVKRASVDQVIATIEDLVKKLLREKAADSNGHVALSFQERVRRRLEFEQQKSSRRLAKKKRARATAAGEVEQTEMGKLMGFEGFGSTKAG</sequence>
<dbReference type="SUPFAM" id="SSF57667">
    <property type="entry name" value="beta-beta-alpha zinc fingers"/>
    <property type="match status" value="1"/>
</dbReference>
<dbReference type="GO" id="GO:0008270">
    <property type="term" value="F:zinc ion binding"/>
    <property type="evidence" value="ECO:0007669"/>
    <property type="project" value="UniProtKB-KW"/>
</dbReference>